<reference evidence="3" key="1">
    <citation type="submission" date="2023-03" db="EMBL/GenBank/DDBJ databases">
        <title>Chromosome-scale reference genome and RAD-based genetic map of yellow starthistle (Centaurea solstitialis) reveal putative structural variation and QTLs associated with invader traits.</title>
        <authorList>
            <person name="Reatini B."/>
            <person name="Cang F.A."/>
            <person name="Jiang Q."/>
            <person name="Mckibben M.T.W."/>
            <person name="Barker M.S."/>
            <person name="Rieseberg L.H."/>
            <person name="Dlugosch K.M."/>
        </authorList>
    </citation>
    <scope>NUCLEOTIDE SEQUENCE</scope>
    <source>
        <strain evidence="3">CAN-66</strain>
        <tissue evidence="3">Leaf</tissue>
    </source>
</reference>
<dbReference type="SUPFAM" id="SSF56672">
    <property type="entry name" value="DNA/RNA polymerases"/>
    <property type="match status" value="1"/>
</dbReference>
<dbReference type="SUPFAM" id="SSF56219">
    <property type="entry name" value="DNase I-like"/>
    <property type="match status" value="1"/>
</dbReference>
<proteinExistence type="predicted"/>
<evidence type="ECO:0000313" key="3">
    <source>
        <dbReference type="EMBL" id="KAJ9566332.1"/>
    </source>
</evidence>
<evidence type="ECO:0000256" key="1">
    <source>
        <dbReference type="SAM" id="MobiDB-lite"/>
    </source>
</evidence>
<dbReference type="PANTHER" id="PTHR33116">
    <property type="entry name" value="REVERSE TRANSCRIPTASE ZINC-BINDING DOMAIN-CONTAINING PROTEIN-RELATED-RELATED"/>
    <property type="match status" value="1"/>
</dbReference>
<keyword evidence="4" id="KW-1185">Reference proteome</keyword>
<dbReference type="InterPro" id="IPR043502">
    <property type="entry name" value="DNA/RNA_pol_sf"/>
</dbReference>
<accession>A0AA38WMM6</accession>
<name>A0AA38WMM6_9ASTR</name>
<dbReference type="InterPro" id="IPR025558">
    <property type="entry name" value="DUF4283"/>
</dbReference>
<evidence type="ECO:0000259" key="2">
    <source>
        <dbReference type="PROSITE" id="PS50878"/>
    </source>
</evidence>
<dbReference type="Pfam" id="PF14111">
    <property type="entry name" value="DUF4283"/>
    <property type="match status" value="1"/>
</dbReference>
<organism evidence="3 4">
    <name type="scientific">Centaurea solstitialis</name>
    <name type="common">yellow star-thistle</name>
    <dbReference type="NCBI Taxonomy" id="347529"/>
    <lineage>
        <taxon>Eukaryota</taxon>
        <taxon>Viridiplantae</taxon>
        <taxon>Streptophyta</taxon>
        <taxon>Embryophyta</taxon>
        <taxon>Tracheophyta</taxon>
        <taxon>Spermatophyta</taxon>
        <taxon>Magnoliopsida</taxon>
        <taxon>eudicotyledons</taxon>
        <taxon>Gunneridae</taxon>
        <taxon>Pentapetalae</taxon>
        <taxon>asterids</taxon>
        <taxon>campanulids</taxon>
        <taxon>Asterales</taxon>
        <taxon>Asteraceae</taxon>
        <taxon>Carduoideae</taxon>
        <taxon>Cardueae</taxon>
        <taxon>Centaureinae</taxon>
        <taxon>Centaurea</taxon>
    </lineage>
</organism>
<evidence type="ECO:0000313" key="4">
    <source>
        <dbReference type="Proteomes" id="UP001172457"/>
    </source>
</evidence>
<dbReference type="InterPro" id="IPR000477">
    <property type="entry name" value="RT_dom"/>
</dbReference>
<comment type="caution">
    <text evidence="3">The sequence shown here is derived from an EMBL/GenBank/DDBJ whole genome shotgun (WGS) entry which is preliminary data.</text>
</comment>
<dbReference type="Pfam" id="PF13966">
    <property type="entry name" value="zf-RVT"/>
    <property type="match status" value="1"/>
</dbReference>
<protein>
    <recommendedName>
        <fullName evidence="2">Reverse transcriptase domain-containing protein</fullName>
    </recommendedName>
</protein>
<dbReference type="EMBL" id="JARYMX010000001">
    <property type="protein sequence ID" value="KAJ9566332.1"/>
    <property type="molecule type" value="Genomic_DNA"/>
</dbReference>
<dbReference type="InterPro" id="IPR026960">
    <property type="entry name" value="RVT-Znf"/>
</dbReference>
<feature type="region of interest" description="Disordered" evidence="1">
    <location>
        <begin position="1"/>
        <end position="30"/>
    </location>
</feature>
<dbReference type="CDD" id="cd01650">
    <property type="entry name" value="RT_nLTR_like"/>
    <property type="match status" value="1"/>
</dbReference>
<dbReference type="Proteomes" id="UP001172457">
    <property type="component" value="Chromosome 1"/>
</dbReference>
<gene>
    <name evidence="3" type="ORF">OSB04_002298</name>
</gene>
<dbReference type="PANTHER" id="PTHR33116:SF84">
    <property type="entry name" value="RNA-DIRECTED DNA POLYMERASE"/>
    <property type="match status" value="1"/>
</dbReference>
<feature type="compositionally biased region" description="Polar residues" evidence="1">
    <location>
        <begin position="17"/>
        <end position="30"/>
    </location>
</feature>
<dbReference type="Pfam" id="PF00078">
    <property type="entry name" value="RVT_1"/>
    <property type="match status" value="1"/>
</dbReference>
<dbReference type="PROSITE" id="PS50878">
    <property type="entry name" value="RT_POL"/>
    <property type="match status" value="1"/>
</dbReference>
<sequence length="1652" mass="186899">MAAVDSGSSELEKEMAGTNSDVPQSERQSVFTRLSKPNFDERLKIPDGLTSKLNFAAAVGGNSTPTSLKFFPLKDKTQSRIELPIDLAKKAAQTYNAMLFGYFVGPRLPFAIIQNYVKAAWGKFGFVDMMMNPNGFYFFKFNTKGGCDQVIEAGPLMIRGVPLFVSTWDPTLGLVKPEHTTCPLWVKLHNIPLVAFNMEGISRIAIALGVPKQVDACTASMCDNAWGRPGFAKVLVDIWAIGELKRELEVVIPSITGGKEVPVTIRVEYLWEPVQCTHCLVFGHKLSTCTKLNRVPKPKPKQQQKDDDGFITVGRKEWRPKQVPSVKEVEVVQPSNTNDSTALNCGRGYTADVQEDNLPSKETIGPLTGTEVHGDPKPAGTIAPTAPGPKPLKSILKNTNRFSVLTDKRVDFPNVNGDEWDVGNRMQSQSRVDPVRLDQELNKGAKHTSKSVNVATWNIRGLNSPEKQREIEMLLRINEVNLFCVLETRINGDTLGTISRRVFGRWNWMSNQNFSPHGTRILVAWDTNVMDVMLLESHAQFLNCEIRIRGMSNPLFYSFVYGANYGVERRQLRSGLRKFRAIIGNQPWVVSGDFNAMLFPHDALGGVSRRNADMIEFFECVEDVELFDVRYLGIQHTWCQRPKEESGLRHKLDRVLANVQFTSTFENTTVQFLPRGLSDHSPSLLCFKGGVVRKKTGFKFDNFIVENPNFLPTVKDIWAMQVDGTFMFQVTSKLKALKAPLKRIRSSLGNLPKRVTLLKSELDTVQLACDLDPFNIELKEDLEALRGAYQQALWDENSAAKQRAKVHWLKDGDSNTRFFHNVVKEKRNAQQINAVIDTSGTYVYDESVPVAFLEHLKSFIGTKDDSLDPYMPMDGFLNKVAAVDALHMIRPILDSEIRKAMFSIGNDKAPGSDGFTSKFFKASWDIVGNDVSVAIHNFFYRGHLAKELNHTLICLLPKSPNASTVADYRPIACCSVLYKCISKILVERMKPYLGSLVNRAESAFIPGRRIIDNILMAHELVVGYHLNMGPPRCAFKIDLRKAYDMVDWDFLLNILIGCGFHPVLIGWIKEMISTPSYSVVVNGVSKGFFYGKRGIRQGDPLSPYLFTLVMEGFSMLFRQCISKATDFGYHPGCSDIDLTHLCFANDLFVFTTGDVPSVEILKKALALFQQKSGLAPNLAKSDVFFGNVSNGDKEAILQCLSFRMGSFPIRYLGVPLSPLFLKVADYGTLIAKAKARIHNWKSKFLSFGGRKQLIISVMQSLQLFWMAVFVLPSAVIHELEALMRSFLWTQGEPMAGRCKLAWDKLCRPKNCGGLGFKRLSVWNRALVAKNLWDIVTRRPTLWVDRIRMVYIRSNNFWTVRTHNSWSWILRKMMVIRDQIRPFVHTIIGNGMDTHAWEDTWIDGGALATSISYRAIHSHGFTRDTTVRQLLSSITTWPEGWISRSPVLASIPLPSLNDLQLDVCKWRSRTHGLVDFTVKEAYQSLDISHSHVAWTARVWFSGHIPKHAFCLWVARHERLPTHDRLSMWKHDPPDWRCSLCGICMDSHSHFFFDCSYSKEVWTIVVTDVGWNHAPTSWDTIMSVINDDRLAPKKFIHKVSLAATVYHVWKERNRRIFTSARIAPQILAKEVLNVIRMRCAWKSMVKMRMVTNVD</sequence>
<dbReference type="InterPro" id="IPR036691">
    <property type="entry name" value="Endo/exonu/phosph_ase_sf"/>
</dbReference>
<feature type="domain" description="Reverse transcriptase" evidence="2">
    <location>
        <begin position="937"/>
        <end position="1216"/>
    </location>
</feature>
<dbReference type="Gene3D" id="3.60.10.10">
    <property type="entry name" value="Endonuclease/exonuclease/phosphatase"/>
    <property type="match status" value="1"/>
</dbReference>